<organism evidence="1">
    <name type="scientific">marine metagenome</name>
    <dbReference type="NCBI Taxonomy" id="408172"/>
    <lineage>
        <taxon>unclassified sequences</taxon>
        <taxon>metagenomes</taxon>
        <taxon>ecological metagenomes</taxon>
    </lineage>
</organism>
<dbReference type="AlphaFoldDB" id="A0A382WPS4"/>
<proteinExistence type="predicted"/>
<reference evidence="1" key="1">
    <citation type="submission" date="2018-05" db="EMBL/GenBank/DDBJ databases">
        <authorList>
            <person name="Lanie J.A."/>
            <person name="Ng W.-L."/>
            <person name="Kazmierczak K.M."/>
            <person name="Andrzejewski T.M."/>
            <person name="Davidsen T.M."/>
            <person name="Wayne K.J."/>
            <person name="Tettelin H."/>
            <person name="Glass J.I."/>
            <person name="Rusch D."/>
            <person name="Podicherti R."/>
            <person name="Tsui H.-C.T."/>
            <person name="Winkler M.E."/>
        </authorList>
    </citation>
    <scope>NUCLEOTIDE SEQUENCE</scope>
</reference>
<dbReference type="EMBL" id="UINC01161421">
    <property type="protein sequence ID" value="SVD60600.1"/>
    <property type="molecule type" value="Genomic_DNA"/>
</dbReference>
<evidence type="ECO:0000313" key="1">
    <source>
        <dbReference type="EMBL" id="SVD60600.1"/>
    </source>
</evidence>
<sequence length="123" mass="14346">MVKDYINAFIHFRKGHYAKSSSLFRKTLKSNPPYALTDNILFGLGMSNYRLGNISKVSSPLSRLISEYPESEKWYMSHLILALSYYHKREKSQALHILESGLKKNPPYFIRSMFMNLTHAIQK</sequence>
<name>A0A382WPS4_9ZZZZ</name>
<dbReference type="Gene3D" id="1.25.40.10">
    <property type="entry name" value="Tetratricopeptide repeat domain"/>
    <property type="match status" value="1"/>
</dbReference>
<dbReference type="InterPro" id="IPR011990">
    <property type="entry name" value="TPR-like_helical_dom_sf"/>
</dbReference>
<gene>
    <name evidence="1" type="ORF">METZ01_LOCUS413454</name>
</gene>
<dbReference type="SUPFAM" id="SSF48452">
    <property type="entry name" value="TPR-like"/>
    <property type="match status" value="1"/>
</dbReference>
<accession>A0A382WPS4</accession>
<protein>
    <submittedName>
        <fullName evidence="1">Uncharacterized protein</fullName>
    </submittedName>
</protein>